<dbReference type="RefSeq" id="XP_001888091.1">
    <property type="nucleotide sequence ID" value="XM_001888056.1"/>
</dbReference>
<dbReference type="GO" id="GO:0046982">
    <property type="term" value="F:protein heterodimerization activity"/>
    <property type="evidence" value="ECO:0007669"/>
    <property type="project" value="InterPro"/>
</dbReference>
<dbReference type="OrthoDB" id="2988634at2759"/>
<dbReference type="STRING" id="486041.B0DVY0"/>
<dbReference type="InterPro" id="IPR009072">
    <property type="entry name" value="Histone-fold"/>
</dbReference>
<protein>
    <submittedName>
        <fullName evidence="3">Predicted protein</fullName>
    </submittedName>
</protein>
<evidence type="ECO:0000256" key="2">
    <source>
        <dbReference type="SAM" id="MobiDB-lite"/>
    </source>
</evidence>
<organism evidence="4">
    <name type="scientific">Laccaria bicolor (strain S238N-H82 / ATCC MYA-4686)</name>
    <name type="common">Bicoloured deceiver</name>
    <name type="synonym">Laccaria laccata var. bicolor</name>
    <dbReference type="NCBI Taxonomy" id="486041"/>
    <lineage>
        <taxon>Eukaryota</taxon>
        <taxon>Fungi</taxon>
        <taxon>Dikarya</taxon>
        <taxon>Basidiomycota</taxon>
        <taxon>Agaricomycotina</taxon>
        <taxon>Agaricomycetes</taxon>
        <taxon>Agaricomycetidae</taxon>
        <taxon>Agaricales</taxon>
        <taxon>Agaricineae</taxon>
        <taxon>Hydnangiaceae</taxon>
        <taxon>Laccaria</taxon>
    </lineage>
</organism>
<keyword evidence="4" id="KW-1185">Reference proteome</keyword>
<dbReference type="InParanoid" id="B0DVY0"/>
<dbReference type="SMART" id="SM00427">
    <property type="entry name" value="H2B"/>
    <property type="match status" value="1"/>
</dbReference>
<feature type="compositionally biased region" description="Basic and acidic residues" evidence="2">
    <location>
        <begin position="17"/>
        <end position="27"/>
    </location>
</feature>
<dbReference type="SUPFAM" id="SSF47113">
    <property type="entry name" value="Histone-fold"/>
    <property type="match status" value="1"/>
</dbReference>
<evidence type="ECO:0000313" key="3">
    <source>
        <dbReference type="EMBL" id="EDR01215.1"/>
    </source>
</evidence>
<evidence type="ECO:0000313" key="4">
    <source>
        <dbReference type="Proteomes" id="UP000001194"/>
    </source>
</evidence>
<proteinExistence type="inferred from homology"/>
<dbReference type="PRINTS" id="PR00621">
    <property type="entry name" value="HISTONEH2B"/>
</dbReference>
<dbReference type="GeneID" id="6083739"/>
<dbReference type="Proteomes" id="UP000001194">
    <property type="component" value="Unassembled WGS sequence"/>
</dbReference>
<dbReference type="GO" id="GO:0030527">
    <property type="term" value="F:structural constituent of chromatin"/>
    <property type="evidence" value="ECO:0007669"/>
    <property type="project" value="InterPro"/>
</dbReference>
<feature type="region of interest" description="Disordered" evidence="2">
    <location>
        <begin position="1"/>
        <end position="45"/>
    </location>
</feature>
<accession>B0DVY0</accession>
<feature type="non-terminal residue" evidence="3">
    <location>
        <position position="1"/>
    </location>
</feature>
<name>B0DVY0_LACBS</name>
<evidence type="ECO:0000256" key="1">
    <source>
        <dbReference type="ARBA" id="ARBA00006846"/>
    </source>
</evidence>
<dbReference type="Gene3D" id="1.10.20.10">
    <property type="entry name" value="Histone, subunit A"/>
    <property type="match status" value="1"/>
</dbReference>
<dbReference type="GO" id="GO:0003677">
    <property type="term" value="F:DNA binding"/>
    <property type="evidence" value="ECO:0007669"/>
    <property type="project" value="InterPro"/>
</dbReference>
<dbReference type="InterPro" id="IPR000558">
    <property type="entry name" value="Histone_H2B"/>
</dbReference>
<dbReference type="KEGG" id="lbc:LACBIDRAFT_254745"/>
<dbReference type="AlphaFoldDB" id="B0DVY0"/>
<dbReference type="EMBL" id="DS547141">
    <property type="protein sequence ID" value="EDR01215.1"/>
    <property type="molecule type" value="Genomic_DNA"/>
</dbReference>
<gene>
    <name evidence="3" type="ORF">LACBIDRAFT_254745</name>
</gene>
<sequence>SAGKAPASTASKLPRPCRIDRWRKGSQEDMLADGEEEARDTSEESYSSYIYKGVHPDTGISKKAMAILKSFVNNIFKHIATEPSSTCHVGLRLSHSVFMLITSINFVLQDQIKS</sequence>
<reference evidence="3 4" key="1">
    <citation type="journal article" date="2008" name="Nature">
        <title>The genome of Laccaria bicolor provides insights into mycorrhizal symbiosis.</title>
        <authorList>
            <person name="Martin F."/>
            <person name="Aerts A."/>
            <person name="Ahren D."/>
            <person name="Brun A."/>
            <person name="Danchin E.G.J."/>
            <person name="Duchaussoy F."/>
            <person name="Gibon J."/>
            <person name="Kohler A."/>
            <person name="Lindquist E."/>
            <person name="Pereda V."/>
            <person name="Salamov A."/>
            <person name="Shapiro H.J."/>
            <person name="Wuyts J."/>
            <person name="Blaudez D."/>
            <person name="Buee M."/>
            <person name="Brokstein P."/>
            <person name="Canbaeck B."/>
            <person name="Cohen D."/>
            <person name="Courty P.E."/>
            <person name="Coutinho P.M."/>
            <person name="Delaruelle C."/>
            <person name="Detter J.C."/>
            <person name="Deveau A."/>
            <person name="DiFazio S."/>
            <person name="Duplessis S."/>
            <person name="Fraissinet-Tachet L."/>
            <person name="Lucic E."/>
            <person name="Frey-Klett P."/>
            <person name="Fourrey C."/>
            <person name="Feussner I."/>
            <person name="Gay G."/>
            <person name="Grimwood J."/>
            <person name="Hoegger P.J."/>
            <person name="Jain P."/>
            <person name="Kilaru S."/>
            <person name="Labbe J."/>
            <person name="Lin Y.C."/>
            <person name="Legue V."/>
            <person name="Le Tacon F."/>
            <person name="Marmeisse R."/>
            <person name="Melayah D."/>
            <person name="Montanini B."/>
            <person name="Muratet M."/>
            <person name="Nehls U."/>
            <person name="Niculita-Hirzel H."/>
            <person name="Oudot-Le Secq M.P."/>
            <person name="Peter M."/>
            <person name="Quesneville H."/>
            <person name="Rajashekar B."/>
            <person name="Reich M."/>
            <person name="Rouhier N."/>
            <person name="Schmutz J."/>
            <person name="Yin T."/>
            <person name="Chalot M."/>
            <person name="Henrissat B."/>
            <person name="Kuees U."/>
            <person name="Lucas S."/>
            <person name="Van de Peer Y."/>
            <person name="Podila G.K."/>
            <person name="Polle A."/>
            <person name="Pukkila P.J."/>
            <person name="Richardson P.M."/>
            <person name="Rouze P."/>
            <person name="Sanders I.R."/>
            <person name="Stajich J.E."/>
            <person name="Tunlid A."/>
            <person name="Tuskan G."/>
            <person name="Grigoriev I.V."/>
        </authorList>
    </citation>
    <scope>NUCLEOTIDE SEQUENCE [LARGE SCALE GENOMIC DNA]</scope>
    <source>
        <strain evidence="4">S238N-H82 / ATCC MYA-4686</strain>
    </source>
</reference>
<dbReference type="PANTHER" id="PTHR23428">
    <property type="entry name" value="HISTONE H2B"/>
    <property type="match status" value="1"/>
</dbReference>
<comment type="similarity">
    <text evidence="1">Belongs to the histone H2B family.</text>
</comment>
<dbReference type="HOGENOM" id="CLU_075666_4_0_1"/>
<dbReference type="GO" id="GO:0000786">
    <property type="term" value="C:nucleosome"/>
    <property type="evidence" value="ECO:0007669"/>
    <property type="project" value="InterPro"/>
</dbReference>